<dbReference type="InterPro" id="IPR003594">
    <property type="entry name" value="HATPase_dom"/>
</dbReference>
<comment type="catalytic activity">
    <reaction evidence="1">
        <text>ATP + protein L-histidine = ADP + protein N-phospho-L-histidine.</text>
        <dbReference type="EC" id="2.7.13.3"/>
    </reaction>
</comment>
<feature type="domain" description="Histidine kinase" evidence="6">
    <location>
        <begin position="309"/>
        <end position="521"/>
    </location>
</feature>
<dbReference type="Pfam" id="PF08448">
    <property type="entry name" value="PAS_4"/>
    <property type="match status" value="1"/>
</dbReference>
<proteinExistence type="predicted"/>
<keyword evidence="4" id="KW-0808">Transferase</keyword>
<dbReference type="InterPro" id="IPR052162">
    <property type="entry name" value="Sensor_kinase/Photoreceptor"/>
</dbReference>
<dbReference type="SMART" id="SM00091">
    <property type="entry name" value="PAS"/>
    <property type="match status" value="2"/>
</dbReference>
<dbReference type="RefSeq" id="WP_302042487.1">
    <property type="nucleotide sequence ID" value="NZ_JAUKPO010000079.1"/>
</dbReference>
<dbReference type="Gene3D" id="3.30.565.10">
    <property type="entry name" value="Histidine kinase-like ATPase, C-terminal domain"/>
    <property type="match status" value="1"/>
</dbReference>
<dbReference type="PROSITE" id="PS50109">
    <property type="entry name" value="HIS_KIN"/>
    <property type="match status" value="1"/>
</dbReference>
<keyword evidence="5 9" id="KW-0418">Kinase</keyword>
<keyword evidence="3" id="KW-0597">Phosphoprotein</keyword>
<evidence type="ECO:0000259" key="6">
    <source>
        <dbReference type="PROSITE" id="PS50109"/>
    </source>
</evidence>
<dbReference type="InterPro" id="IPR001610">
    <property type="entry name" value="PAC"/>
</dbReference>
<organism evidence="9 10">
    <name type="scientific">Rhodocytophaga aerolata</name>
    <dbReference type="NCBI Taxonomy" id="455078"/>
    <lineage>
        <taxon>Bacteria</taxon>
        <taxon>Pseudomonadati</taxon>
        <taxon>Bacteroidota</taxon>
        <taxon>Cytophagia</taxon>
        <taxon>Cytophagales</taxon>
        <taxon>Rhodocytophagaceae</taxon>
        <taxon>Rhodocytophaga</taxon>
    </lineage>
</organism>
<dbReference type="InterPro" id="IPR036890">
    <property type="entry name" value="HATPase_C_sf"/>
</dbReference>
<dbReference type="CDD" id="cd00082">
    <property type="entry name" value="HisKA"/>
    <property type="match status" value="1"/>
</dbReference>
<evidence type="ECO:0000313" key="10">
    <source>
        <dbReference type="Proteomes" id="UP001168528"/>
    </source>
</evidence>
<dbReference type="PROSITE" id="PS50113">
    <property type="entry name" value="PAC"/>
    <property type="match status" value="2"/>
</dbReference>
<dbReference type="SUPFAM" id="SSF55785">
    <property type="entry name" value="PYP-like sensor domain (PAS domain)"/>
    <property type="match status" value="2"/>
</dbReference>
<evidence type="ECO:0000259" key="8">
    <source>
        <dbReference type="PROSITE" id="PS50113"/>
    </source>
</evidence>
<sequence>MQDSSLSSSDSSELKQLRLENAALSSKLSLYEEKWRSQERAFEQISRIKEILDQHSVYILTDPQGIMRYVNEGFCKLSLYSKEELIGKNANLVNSGYHPPSFWQELWHTITQGRIWRGEVKNRAKDGSTFWVDMIIHPLLDEQEKIEGYLAIRKDITLSKQAQEKMQFDAHILAHVTEAVVGLDSLYRVTFWNHGAQRQYGLTSEQVMGKPLSAAYQSIWIHPEDEPIAMEQLAESGSCKVEIIHRLRSGQQLYVEATTQMLLDEKGKPAGLLAVIRDITHRKQAEQVLTHTLEELQKKNHELDNYVYKVSHDLRAPLTSMQGLLNLIKVEGDQAVKEQYLALIENRLSKLDSYIQSILHHSKMVNAPLEITPIELERIIEEGFEELKHYTLWQKLKLAIHHQSTAPFHSDEFRVTLILRNLITNAIKYLNPVAQESYLHFAITISSTKACIRVEDNGIGIDEQYIDKIFEMFFRATDTSQGSGLGLYIVRQAVEKLQGSIEVESKKGKGTTFLIELPNLLSQHMGL</sequence>
<dbReference type="Pfam" id="PF13426">
    <property type="entry name" value="PAS_9"/>
    <property type="match status" value="1"/>
</dbReference>
<dbReference type="Proteomes" id="UP001168528">
    <property type="component" value="Unassembled WGS sequence"/>
</dbReference>
<protein>
    <recommendedName>
        <fullName evidence="2">histidine kinase</fullName>
        <ecNumber evidence="2">2.7.13.3</ecNumber>
    </recommendedName>
</protein>
<feature type="domain" description="PAC" evidence="8">
    <location>
        <begin position="237"/>
        <end position="291"/>
    </location>
</feature>
<keyword evidence="10" id="KW-1185">Reference proteome</keyword>
<dbReference type="InterPro" id="IPR035965">
    <property type="entry name" value="PAS-like_dom_sf"/>
</dbReference>
<dbReference type="Gene3D" id="3.30.450.20">
    <property type="entry name" value="PAS domain"/>
    <property type="match status" value="2"/>
</dbReference>
<comment type="caution">
    <text evidence="9">The sequence shown here is derived from an EMBL/GenBank/DDBJ whole genome shotgun (WGS) entry which is preliminary data.</text>
</comment>
<dbReference type="PROSITE" id="PS50112">
    <property type="entry name" value="PAS"/>
    <property type="match status" value="2"/>
</dbReference>
<evidence type="ECO:0000256" key="5">
    <source>
        <dbReference type="ARBA" id="ARBA00022777"/>
    </source>
</evidence>
<dbReference type="InterPro" id="IPR000700">
    <property type="entry name" value="PAS-assoc_C"/>
</dbReference>
<evidence type="ECO:0000256" key="1">
    <source>
        <dbReference type="ARBA" id="ARBA00000085"/>
    </source>
</evidence>
<dbReference type="EC" id="2.7.13.3" evidence="2"/>
<dbReference type="InterPro" id="IPR013656">
    <property type="entry name" value="PAS_4"/>
</dbReference>
<accession>A0ABT8RKN5</accession>
<dbReference type="PRINTS" id="PR00344">
    <property type="entry name" value="BCTRLSENSOR"/>
</dbReference>
<gene>
    <name evidence="9" type="ORF">Q0590_35785</name>
</gene>
<dbReference type="Gene3D" id="1.10.287.130">
    <property type="match status" value="1"/>
</dbReference>
<dbReference type="CDD" id="cd00075">
    <property type="entry name" value="HATPase"/>
    <property type="match status" value="1"/>
</dbReference>
<dbReference type="SUPFAM" id="SSF47384">
    <property type="entry name" value="Homodimeric domain of signal transducing histidine kinase"/>
    <property type="match status" value="1"/>
</dbReference>
<dbReference type="SMART" id="SM00387">
    <property type="entry name" value="HATPase_c"/>
    <property type="match status" value="1"/>
</dbReference>
<dbReference type="PANTHER" id="PTHR43304:SF1">
    <property type="entry name" value="PAC DOMAIN-CONTAINING PROTEIN"/>
    <property type="match status" value="1"/>
</dbReference>
<dbReference type="NCBIfam" id="TIGR00229">
    <property type="entry name" value="sensory_box"/>
    <property type="match status" value="2"/>
</dbReference>
<feature type="domain" description="PAS" evidence="7">
    <location>
        <begin position="44"/>
        <end position="99"/>
    </location>
</feature>
<reference evidence="9" key="1">
    <citation type="submission" date="2023-07" db="EMBL/GenBank/DDBJ databases">
        <title>The genome sequence of Rhodocytophaga aerolata KACC 12507.</title>
        <authorList>
            <person name="Zhang X."/>
        </authorList>
    </citation>
    <scope>NUCLEOTIDE SEQUENCE</scope>
    <source>
        <strain evidence="9">KACC 12507</strain>
    </source>
</reference>
<dbReference type="InterPro" id="IPR005467">
    <property type="entry name" value="His_kinase_dom"/>
</dbReference>
<name>A0ABT8RKN5_9BACT</name>
<evidence type="ECO:0000313" key="9">
    <source>
        <dbReference type="EMBL" id="MDO1451690.1"/>
    </source>
</evidence>
<dbReference type="InterPro" id="IPR004358">
    <property type="entry name" value="Sig_transdc_His_kin-like_C"/>
</dbReference>
<dbReference type="SMART" id="SM00086">
    <property type="entry name" value="PAC"/>
    <property type="match status" value="2"/>
</dbReference>
<dbReference type="InterPro" id="IPR003661">
    <property type="entry name" value="HisK_dim/P_dom"/>
</dbReference>
<dbReference type="InterPro" id="IPR036097">
    <property type="entry name" value="HisK_dim/P_sf"/>
</dbReference>
<evidence type="ECO:0000256" key="2">
    <source>
        <dbReference type="ARBA" id="ARBA00012438"/>
    </source>
</evidence>
<dbReference type="SMART" id="SM00388">
    <property type="entry name" value="HisKA"/>
    <property type="match status" value="1"/>
</dbReference>
<dbReference type="CDD" id="cd00130">
    <property type="entry name" value="PAS"/>
    <property type="match status" value="2"/>
</dbReference>
<dbReference type="Pfam" id="PF02518">
    <property type="entry name" value="HATPase_c"/>
    <property type="match status" value="1"/>
</dbReference>
<dbReference type="PANTHER" id="PTHR43304">
    <property type="entry name" value="PHYTOCHROME-LIKE PROTEIN CPH1"/>
    <property type="match status" value="1"/>
</dbReference>
<dbReference type="Pfam" id="PF00512">
    <property type="entry name" value="HisKA"/>
    <property type="match status" value="1"/>
</dbReference>
<dbReference type="SUPFAM" id="SSF55874">
    <property type="entry name" value="ATPase domain of HSP90 chaperone/DNA topoisomerase II/histidine kinase"/>
    <property type="match status" value="1"/>
</dbReference>
<dbReference type="InterPro" id="IPR000014">
    <property type="entry name" value="PAS"/>
</dbReference>
<evidence type="ECO:0000256" key="4">
    <source>
        <dbReference type="ARBA" id="ARBA00022679"/>
    </source>
</evidence>
<evidence type="ECO:0000256" key="3">
    <source>
        <dbReference type="ARBA" id="ARBA00022553"/>
    </source>
</evidence>
<feature type="domain" description="PAS" evidence="7">
    <location>
        <begin position="171"/>
        <end position="233"/>
    </location>
</feature>
<evidence type="ECO:0000259" key="7">
    <source>
        <dbReference type="PROSITE" id="PS50112"/>
    </source>
</evidence>
<dbReference type="EMBL" id="JAUKPO010000079">
    <property type="protein sequence ID" value="MDO1451690.1"/>
    <property type="molecule type" value="Genomic_DNA"/>
</dbReference>
<feature type="domain" description="PAC" evidence="8">
    <location>
        <begin position="116"/>
        <end position="168"/>
    </location>
</feature>
<dbReference type="GO" id="GO:0016301">
    <property type="term" value="F:kinase activity"/>
    <property type="evidence" value="ECO:0007669"/>
    <property type="project" value="UniProtKB-KW"/>
</dbReference>